<dbReference type="EMBL" id="CM000785">
    <property type="protein sequence ID" value="AQL09604.1"/>
    <property type="molecule type" value="Genomic_DNA"/>
</dbReference>
<dbReference type="EMBL" id="CM000785">
    <property type="protein sequence ID" value="AQL09605.1"/>
    <property type="molecule type" value="Genomic_DNA"/>
</dbReference>
<dbReference type="AlphaFoldDB" id="A0A1D6PK01"/>
<protein>
    <submittedName>
        <fullName evidence="1">Ras-related protein RABF1</fullName>
    </submittedName>
</protein>
<sequence length="165" mass="19563">MLFYFRKDQAEQIPVEYRVVGTHCHLDLVWRTSDMFGQCNAQVCTKHPLWKNALVPTSGRTLDGPMPHFKFPTLGQVNRTCPVLARPVHTRHQGARQQLLDQFNTRPRVRWHTKHVKCWNNHHSEQRFKPFKCVNYSSVQPTCARELAFHKHFLKNFHFSPRHLI</sequence>
<accession>A0A1D6PK01</accession>
<gene>
    <name evidence="1" type="ORF">ZEAMMB73_Zm00001d048410</name>
</gene>
<organism evidence="1">
    <name type="scientific">Zea mays</name>
    <name type="common">Maize</name>
    <dbReference type="NCBI Taxonomy" id="4577"/>
    <lineage>
        <taxon>Eukaryota</taxon>
        <taxon>Viridiplantae</taxon>
        <taxon>Streptophyta</taxon>
        <taxon>Embryophyta</taxon>
        <taxon>Tracheophyta</taxon>
        <taxon>Spermatophyta</taxon>
        <taxon>Magnoliopsida</taxon>
        <taxon>Liliopsida</taxon>
        <taxon>Poales</taxon>
        <taxon>Poaceae</taxon>
        <taxon>PACMAD clade</taxon>
        <taxon>Panicoideae</taxon>
        <taxon>Andropogonodae</taxon>
        <taxon>Andropogoneae</taxon>
        <taxon>Tripsacinae</taxon>
        <taxon>Zea</taxon>
    </lineage>
</organism>
<reference evidence="1" key="1">
    <citation type="submission" date="2015-12" db="EMBL/GenBank/DDBJ databases">
        <title>Update maize B73 reference genome by single molecule sequencing technologies.</title>
        <authorList>
            <consortium name="Maize Genome Sequencing Project"/>
            <person name="Ware D."/>
        </authorList>
    </citation>
    <scope>NUCLEOTIDE SEQUENCE</scope>
    <source>
        <tissue evidence="1">Seedling</tissue>
    </source>
</reference>
<proteinExistence type="predicted"/>
<name>A0A1D6PK01_MAIZE</name>
<evidence type="ECO:0000313" key="1">
    <source>
        <dbReference type="EMBL" id="AQL09605.1"/>
    </source>
</evidence>